<dbReference type="InterPro" id="IPR055344">
    <property type="entry name" value="SecD_SecF_C_bact"/>
</dbReference>
<gene>
    <name evidence="12" type="primary">secD</name>
    <name evidence="12" type="ORF">ENL19_03630</name>
</gene>
<feature type="transmembrane region" description="Helical" evidence="9">
    <location>
        <begin position="198"/>
        <end position="222"/>
    </location>
</feature>
<evidence type="ECO:0000259" key="11">
    <source>
        <dbReference type="Pfam" id="PF22599"/>
    </source>
</evidence>
<evidence type="ECO:0000256" key="9">
    <source>
        <dbReference type="SAM" id="Phobius"/>
    </source>
</evidence>
<keyword evidence="3" id="KW-1003">Cell membrane</keyword>
<dbReference type="PANTHER" id="PTHR30081:SF1">
    <property type="entry name" value="PROTEIN TRANSLOCASE SUBUNIT SECD"/>
    <property type="match status" value="1"/>
</dbReference>
<dbReference type="GO" id="GO:0006886">
    <property type="term" value="P:intracellular protein transport"/>
    <property type="evidence" value="ECO:0007669"/>
    <property type="project" value="InterPro"/>
</dbReference>
<feature type="transmembrane region" description="Helical" evidence="9">
    <location>
        <begin position="109"/>
        <end position="127"/>
    </location>
</feature>
<dbReference type="PRINTS" id="PR00702">
    <property type="entry name" value="ACRIFLAVINRP"/>
</dbReference>
<dbReference type="InterPro" id="IPR022813">
    <property type="entry name" value="SecD/SecF_arch_bac"/>
</dbReference>
<sequence>ARRCVDKYNLPAVCFQLNAEGARKFEKVTSQNVGRQLAIVLDNVIESAPSIRSTIFDSGIIEGSFTGEEAHDLALILRTGSLPASIKIIEERTIGPSLGADSIRKGLKASALALVLVMLFMILYYNLAGVNATIALIMNMIIIFGALSLFRAALTLPGIAGIVLTIGMSVDANVLIFERIREELRNGKSPIAAIDAGFARAFTTILDANLTTIIAAIFLFSFGTGPIKGFAVTLIIGIIASIFTAVFVSKTIFELLYFGKRKVEKISI</sequence>
<dbReference type="NCBIfam" id="TIGR00916">
    <property type="entry name" value="2A0604s01"/>
    <property type="match status" value="1"/>
</dbReference>
<evidence type="ECO:0000259" key="10">
    <source>
        <dbReference type="Pfam" id="PF02355"/>
    </source>
</evidence>
<keyword evidence="7" id="KW-0811">Translocation</keyword>
<dbReference type="GO" id="GO:0005886">
    <property type="term" value="C:plasma membrane"/>
    <property type="evidence" value="ECO:0007669"/>
    <property type="project" value="UniProtKB-SubCell"/>
</dbReference>
<dbReference type="AlphaFoldDB" id="A0A7C5HNR2"/>
<dbReference type="SUPFAM" id="SSF82866">
    <property type="entry name" value="Multidrug efflux transporter AcrB transmembrane domain"/>
    <property type="match status" value="1"/>
</dbReference>
<dbReference type="InterPro" id="IPR001036">
    <property type="entry name" value="Acrflvin-R"/>
</dbReference>
<dbReference type="Gene3D" id="1.20.1640.10">
    <property type="entry name" value="Multidrug efflux transporter AcrB transmembrane domain"/>
    <property type="match status" value="1"/>
</dbReference>
<evidence type="ECO:0000256" key="1">
    <source>
        <dbReference type="ARBA" id="ARBA00004651"/>
    </source>
</evidence>
<feature type="domain" description="Protein export membrane protein SecD/SecF C-terminal" evidence="10">
    <location>
        <begin position="85"/>
        <end position="255"/>
    </location>
</feature>
<dbReference type="GO" id="GO:0015450">
    <property type="term" value="F:protein-transporting ATPase activity"/>
    <property type="evidence" value="ECO:0007669"/>
    <property type="project" value="InterPro"/>
</dbReference>
<evidence type="ECO:0000256" key="2">
    <source>
        <dbReference type="ARBA" id="ARBA00022448"/>
    </source>
</evidence>
<dbReference type="InterPro" id="IPR054384">
    <property type="entry name" value="SecDF_P1_head"/>
</dbReference>
<keyword evidence="5" id="KW-0653">Protein transport</keyword>
<evidence type="ECO:0000256" key="8">
    <source>
        <dbReference type="ARBA" id="ARBA00023136"/>
    </source>
</evidence>
<proteinExistence type="inferred from homology"/>
<evidence type="ECO:0000256" key="7">
    <source>
        <dbReference type="ARBA" id="ARBA00023010"/>
    </source>
</evidence>
<comment type="caution">
    <text evidence="12">The sequence shown here is derived from an EMBL/GenBank/DDBJ whole genome shotgun (WGS) entry which is preliminary data.</text>
</comment>
<keyword evidence="4 9" id="KW-0812">Transmembrane</keyword>
<feature type="transmembrane region" description="Helical" evidence="9">
    <location>
        <begin position="234"/>
        <end position="258"/>
    </location>
</feature>
<dbReference type="EMBL" id="DRTB01000275">
    <property type="protein sequence ID" value="HHE05135.1"/>
    <property type="molecule type" value="Genomic_DNA"/>
</dbReference>
<dbReference type="InterPro" id="IPR048634">
    <property type="entry name" value="SecD_SecF_C"/>
</dbReference>
<evidence type="ECO:0000256" key="3">
    <source>
        <dbReference type="ARBA" id="ARBA00022475"/>
    </source>
</evidence>
<protein>
    <submittedName>
        <fullName evidence="12">Protein translocase subunit SecD</fullName>
    </submittedName>
</protein>
<keyword evidence="8 9" id="KW-0472">Membrane</keyword>
<keyword evidence="6 9" id="KW-1133">Transmembrane helix</keyword>
<dbReference type="HAMAP" id="MF_01463_B">
    <property type="entry name" value="SecD_B"/>
    <property type="match status" value="1"/>
</dbReference>
<dbReference type="Pfam" id="PF22599">
    <property type="entry name" value="SecDF_P1_head"/>
    <property type="match status" value="1"/>
</dbReference>
<name>A0A7C5HNR2_UNCW3</name>
<dbReference type="PANTHER" id="PTHR30081">
    <property type="entry name" value="PROTEIN-EXPORT MEMBRANE PROTEIN SEC"/>
    <property type="match status" value="1"/>
</dbReference>
<dbReference type="Proteomes" id="UP000886110">
    <property type="component" value="Unassembled WGS sequence"/>
</dbReference>
<evidence type="ECO:0000313" key="12">
    <source>
        <dbReference type="EMBL" id="HHE05135.1"/>
    </source>
</evidence>
<comment type="subcellular location">
    <subcellularLocation>
        <location evidence="1">Cell membrane</location>
        <topology evidence="1">Multi-pass membrane protein</topology>
    </subcellularLocation>
</comment>
<evidence type="ECO:0000256" key="6">
    <source>
        <dbReference type="ARBA" id="ARBA00022989"/>
    </source>
</evidence>
<dbReference type="Gene3D" id="3.30.1360.200">
    <property type="match status" value="1"/>
</dbReference>
<organism evidence="12">
    <name type="scientific">candidate division WOR-3 bacterium</name>
    <dbReference type="NCBI Taxonomy" id="2052148"/>
    <lineage>
        <taxon>Bacteria</taxon>
        <taxon>Bacteria division WOR-3</taxon>
    </lineage>
</organism>
<feature type="transmembrane region" description="Helical" evidence="9">
    <location>
        <begin position="159"/>
        <end position="177"/>
    </location>
</feature>
<dbReference type="Pfam" id="PF02355">
    <property type="entry name" value="SecD_SecF_C"/>
    <property type="match status" value="1"/>
</dbReference>
<feature type="non-terminal residue" evidence="12">
    <location>
        <position position="1"/>
    </location>
</feature>
<feature type="domain" description="SecDF P1 head subdomain" evidence="11">
    <location>
        <begin position="6"/>
        <end position="84"/>
    </location>
</feature>
<keyword evidence="2" id="KW-0813">Transport</keyword>
<evidence type="ECO:0000256" key="4">
    <source>
        <dbReference type="ARBA" id="ARBA00022692"/>
    </source>
</evidence>
<reference evidence="12" key="1">
    <citation type="journal article" date="2020" name="mSystems">
        <title>Genome- and Community-Level Interaction Insights into Carbon Utilization and Element Cycling Functions of Hydrothermarchaeota in Hydrothermal Sediment.</title>
        <authorList>
            <person name="Zhou Z."/>
            <person name="Liu Y."/>
            <person name="Xu W."/>
            <person name="Pan J."/>
            <person name="Luo Z.H."/>
            <person name="Li M."/>
        </authorList>
    </citation>
    <scope>NUCLEOTIDE SEQUENCE [LARGE SCALE GENOMIC DNA]</scope>
    <source>
        <strain evidence="12">HyVt-74</strain>
    </source>
</reference>
<dbReference type="NCBIfam" id="TIGR01129">
    <property type="entry name" value="secD"/>
    <property type="match status" value="1"/>
</dbReference>
<accession>A0A7C5HNR2</accession>
<dbReference type="InterPro" id="IPR005791">
    <property type="entry name" value="SecD"/>
</dbReference>
<evidence type="ECO:0000256" key="5">
    <source>
        <dbReference type="ARBA" id="ARBA00022927"/>
    </source>
</evidence>
<dbReference type="FunFam" id="1.20.1640.10:FF:000004">
    <property type="entry name" value="Protein translocase subunit SecD"/>
    <property type="match status" value="1"/>
</dbReference>